<dbReference type="InterPro" id="IPR024353">
    <property type="entry name" value="DUF3871"/>
</dbReference>
<accession>A0A4P6YGZ8</accession>
<dbReference type="EMBL" id="CP037933">
    <property type="protein sequence ID" value="QBN19763.1"/>
    <property type="molecule type" value="Genomic_DNA"/>
</dbReference>
<organism evidence="1 2">
    <name type="scientific">Flavobacterium nackdongense</name>
    <dbReference type="NCBI Taxonomy" id="2547394"/>
    <lineage>
        <taxon>Bacteria</taxon>
        <taxon>Pseudomonadati</taxon>
        <taxon>Bacteroidota</taxon>
        <taxon>Flavobacteriia</taxon>
        <taxon>Flavobacteriales</taxon>
        <taxon>Flavobacteriaceae</taxon>
        <taxon>Flavobacterium</taxon>
    </lineage>
</organism>
<evidence type="ECO:0000313" key="1">
    <source>
        <dbReference type="EMBL" id="QBN19763.1"/>
    </source>
</evidence>
<dbReference type="AlphaFoldDB" id="A0A4P6YGZ8"/>
<dbReference type="RefSeq" id="WP_133277279.1">
    <property type="nucleotide sequence ID" value="NZ_CP037933.1"/>
</dbReference>
<sequence>MNLVLNNQEHQIIDETEVIVFPKRNFIEANTICVDMEHLKNDCTIPVFAKDNECTISHYEFINSTKEVVEDILDYKGVLKPDIRVSHVIKGRVPTAIGKPAKELLDEEKTIYYERCAFVIEVPEISEIINGNKLNLTIGGVRSYNQENLFSKKSMEKFKVFVGFQNTVCTNLCISTDGLKEDVRISSVSELKAKVYELINNYKKKEHLNNLEKMNELCLTEAQFCHLVGKMKLYSHLEKEEKQNLFPLAVNDSQLNIVLRDYNVDPHFSKSENKTINFWKLYNLLTEANKSTYIDSNLERNVNAYAFVNHLAKSIENQSHNWFLH</sequence>
<name>A0A4P6YGZ8_9FLAO</name>
<evidence type="ECO:0000313" key="2">
    <source>
        <dbReference type="Proteomes" id="UP000291124"/>
    </source>
</evidence>
<reference evidence="2" key="1">
    <citation type="submission" date="2019-03" db="EMBL/GenBank/DDBJ databases">
        <title>Flavobacterium sp.</title>
        <authorList>
            <person name="Kim H."/>
        </authorList>
    </citation>
    <scope>NUCLEOTIDE SEQUENCE [LARGE SCALE GENOMIC DNA]</scope>
    <source>
        <strain evidence="2">GS13</strain>
    </source>
</reference>
<protein>
    <submittedName>
        <fullName evidence="1">DUF3871 family protein</fullName>
    </submittedName>
</protein>
<dbReference type="Proteomes" id="UP000291124">
    <property type="component" value="Chromosome"/>
</dbReference>
<gene>
    <name evidence="1" type="ORF">E1750_13435</name>
</gene>
<dbReference type="OrthoDB" id="995338at2"/>
<dbReference type="Pfam" id="PF12987">
    <property type="entry name" value="DUF3871"/>
    <property type="match status" value="1"/>
</dbReference>
<keyword evidence="2" id="KW-1185">Reference proteome</keyword>
<proteinExistence type="predicted"/>
<dbReference type="KEGG" id="fnk:E1750_13435"/>